<keyword evidence="3" id="KW-1185">Reference proteome</keyword>
<evidence type="ECO:0000256" key="1">
    <source>
        <dbReference type="SAM" id="SignalP"/>
    </source>
</evidence>
<protein>
    <recommendedName>
        <fullName evidence="4">Haem-binding uptake, Tiki superfamily, ChaN</fullName>
    </recommendedName>
</protein>
<sequence length="328" mass="35864">MIKSAFLLTALLSSIANAASFDPEVNLAKAEREAQRLRTQLRNPALASDKVKITLNSKLQQLGNQRSFVGDSDGAMAAFDETETLHARRNAGADAGESARLEAAKAEDAISAIVREAANHRIVILNEAHHVPLHRAFAMRLARELRKLGYTWLACETFENTPLKKGYLALSDGYYSREPAFGNFLRDAAADGWKLVQYEPFDEITGETAAQQIDQRDSGEARNLVKRIFDQDPNAKAFIYVGYSHAQKVPRVGDSGGGAWMAAQLSHMTGLEPLTIDQTIMMEHVDQAAEYPLYAAAVGGDTAENAPAGQAILRLRLSQKPAERCRPG</sequence>
<dbReference type="EMBL" id="FRCX01000015">
    <property type="protein sequence ID" value="SHN42960.1"/>
    <property type="molecule type" value="Genomic_DNA"/>
</dbReference>
<evidence type="ECO:0000313" key="2">
    <source>
        <dbReference type="EMBL" id="SHN42960.1"/>
    </source>
</evidence>
<reference evidence="3" key="1">
    <citation type="submission" date="2016-11" db="EMBL/GenBank/DDBJ databases">
        <authorList>
            <person name="Varghese N."/>
            <person name="Submissions S."/>
        </authorList>
    </citation>
    <scope>NUCLEOTIDE SEQUENCE [LARGE SCALE GENOMIC DNA]</scope>
    <source>
        <strain evidence="3">Sac-22</strain>
    </source>
</reference>
<gene>
    <name evidence="2" type="ORF">SAMN05192549_115121</name>
</gene>
<feature type="signal peptide" evidence="1">
    <location>
        <begin position="1"/>
        <end position="18"/>
    </location>
</feature>
<keyword evidence="1" id="KW-0732">Signal</keyword>
<accession>A0A1M7R9Y4</accession>
<name>A0A1M7R9Y4_9BURK</name>
<dbReference type="Proteomes" id="UP000184339">
    <property type="component" value="Unassembled WGS sequence"/>
</dbReference>
<evidence type="ECO:0000313" key="3">
    <source>
        <dbReference type="Proteomes" id="UP000184339"/>
    </source>
</evidence>
<dbReference type="RefSeq" id="WP_139260694.1">
    <property type="nucleotide sequence ID" value="NZ_FRCX01000015.1"/>
</dbReference>
<dbReference type="STRING" id="551987.SAMN05192549_115121"/>
<evidence type="ECO:0008006" key="4">
    <source>
        <dbReference type="Google" id="ProtNLM"/>
    </source>
</evidence>
<dbReference type="OrthoDB" id="277629at2"/>
<feature type="chain" id="PRO_5012048547" description="Haem-binding uptake, Tiki superfamily, ChaN" evidence="1">
    <location>
        <begin position="19"/>
        <end position="328"/>
    </location>
</feature>
<proteinExistence type="predicted"/>
<organism evidence="2 3">
    <name type="scientific">Duganella sacchari</name>
    <dbReference type="NCBI Taxonomy" id="551987"/>
    <lineage>
        <taxon>Bacteria</taxon>
        <taxon>Pseudomonadati</taxon>
        <taxon>Pseudomonadota</taxon>
        <taxon>Betaproteobacteria</taxon>
        <taxon>Burkholderiales</taxon>
        <taxon>Oxalobacteraceae</taxon>
        <taxon>Telluria group</taxon>
        <taxon>Duganella</taxon>
    </lineage>
</organism>
<dbReference type="AlphaFoldDB" id="A0A1M7R9Y4"/>